<sequence length="394" mass="45450">MSRGRHHPTLKRLIQAFAAKHACSHDKLAEYLDNNWKPNVALIDVEWDAKREVFEGDPMPSILCNPTLTARKLCRAVGHEEFLSEYTLMSDMKSIESHFGVTLREDSSSLTNWGDRNLALSDYTMWSATGTKSHPLHRLMSRPALERYICAHLLKTCLPYPRPKFDNELVYAPLNLNMVFRLLFRMHEAGYPAHWLSGILRTMLEGKLTTSVRAPRQMVQDRVSVEKVHPTLTLSIKPWVAALSTLGTIWQDLLPFGLLFPSALLRQRSTVSEYQISFPPHHDKALGRPHFMLFFWDTSSRLPPRKIRKTLLDDELGDRSEKVKGIRESGVHVLTTFRWATQTRTASFWLRSDIAESLQHGDWRAYVWRTDTYEKATEGVAVQDAIKEVRQWDD</sequence>
<comment type="caution">
    <text evidence="1">The sequence shown here is derived from an EMBL/GenBank/DDBJ whole genome shotgun (WGS) entry which is preliminary data.</text>
</comment>
<evidence type="ECO:0000313" key="2">
    <source>
        <dbReference type="Proteomes" id="UP001295740"/>
    </source>
</evidence>
<proteinExistence type="predicted"/>
<keyword evidence="2" id="KW-1185">Reference proteome</keyword>
<reference evidence="1" key="1">
    <citation type="submission" date="2023-10" db="EMBL/GenBank/DDBJ databases">
        <authorList>
            <person name="Hackl T."/>
        </authorList>
    </citation>
    <scope>NUCLEOTIDE SEQUENCE</scope>
</reference>
<name>A0AAI8VZ10_9PEZI</name>
<organism evidence="1 2">
    <name type="scientific">Anthostomella pinea</name>
    <dbReference type="NCBI Taxonomy" id="933095"/>
    <lineage>
        <taxon>Eukaryota</taxon>
        <taxon>Fungi</taxon>
        <taxon>Dikarya</taxon>
        <taxon>Ascomycota</taxon>
        <taxon>Pezizomycotina</taxon>
        <taxon>Sordariomycetes</taxon>
        <taxon>Xylariomycetidae</taxon>
        <taxon>Xylariales</taxon>
        <taxon>Xylariaceae</taxon>
        <taxon>Anthostomella</taxon>
    </lineage>
</organism>
<evidence type="ECO:0000313" key="1">
    <source>
        <dbReference type="EMBL" id="CAJ2513033.1"/>
    </source>
</evidence>
<protein>
    <submittedName>
        <fullName evidence="1">Uu.00g011520.m01.CDS01</fullName>
    </submittedName>
</protein>
<accession>A0AAI8VZ10</accession>
<gene>
    <name evidence="1" type="ORF">KHLLAP_LOCUS13501</name>
</gene>
<dbReference type="AlphaFoldDB" id="A0AAI8VZ10"/>
<dbReference type="EMBL" id="CAUWAG010000020">
    <property type="protein sequence ID" value="CAJ2513033.1"/>
    <property type="molecule type" value="Genomic_DNA"/>
</dbReference>
<dbReference type="Proteomes" id="UP001295740">
    <property type="component" value="Unassembled WGS sequence"/>
</dbReference>